<evidence type="ECO:0000259" key="1">
    <source>
        <dbReference type="Pfam" id="PF23643"/>
    </source>
</evidence>
<gene>
    <name evidence="3" type="ORF">SYNPS1DRAFT_25672</name>
</gene>
<reference evidence="4" key="1">
    <citation type="journal article" date="2018" name="Nat. Microbiol.">
        <title>Leveraging single-cell genomics to expand the fungal tree of life.</title>
        <authorList>
            <person name="Ahrendt S.R."/>
            <person name="Quandt C.A."/>
            <person name="Ciobanu D."/>
            <person name="Clum A."/>
            <person name="Salamov A."/>
            <person name="Andreopoulos B."/>
            <person name="Cheng J.F."/>
            <person name="Woyke T."/>
            <person name="Pelin A."/>
            <person name="Henrissat B."/>
            <person name="Reynolds N.K."/>
            <person name="Benny G.L."/>
            <person name="Smith M.E."/>
            <person name="James T.Y."/>
            <person name="Grigoriev I.V."/>
        </authorList>
    </citation>
    <scope>NUCLEOTIDE SEQUENCE [LARGE SCALE GENOMIC DNA]</scope>
    <source>
        <strain evidence="4">Benny S71-1</strain>
    </source>
</reference>
<dbReference type="EMBL" id="KZ991967">
    <property type="protein sequence ID" value="RKP22548.1"/>
    <property type="molecule type" value="Genomic_DNA"/>
</dbReference>
<evidence type="ECO:0000313" key="3">
    <source>
        <dbReference type="EMBL" id="RKP22548.1"/>
    </source>
</evidence>
<evidence type="ECO:0000259" key="2">
    <source>
        <dbReference type="Pfam" id="PF23647"/>
    </source>
</evidence>
<dbReference type="OrthoDB" id="10250284at2759"/>
<sequence length="240" mass="26166">MCLDRIFLEAAEGFVSRDLNLVLDDATSATASTSTTAVEQQQGSEVPADERPTVFGDTEFLQPQDIRQYLFLLTLNPHMHDAAAAVRSSDALGKLDIVWRTTFGEFGRLQTSQLTRRLPALERIQVATTRVDAPVVVEQPFDVEFRVTNRSDAQMRLQLSAVRTRMGAVLLNGQASRLLGELEPGASMDVTLEFLSLESGLHPVGGLKLTDLIGGENKDIELTDVFVQHSNEPSVAAAAS</sequence>
<dbReference type="Proteomes" id="UP000278143">
    <property type="component" value="Unassembled WGS sequence"/>
</dbReference>
<accession>A0A4P9YSB4</accession>
<dbReference type="InterPro" id="IPR055428">
    <property type="entry name" value="TRAPPC13_C"/>
</dbReference>
<organism evidence="3 4">
    <name type="scientific">Syncephalis pseudoplumigaleata</name>
    <dbReference type="NCBI Taxonomy" id="1712513"/>
    <lineage>
        <taxon>Eukaryota</taxon>
        <taxon>Fungi</taxon>
        <taxon>Fungi incertae sedis</taxon>
        <taxon>Zoopagomycota</taxon>
        <taxon>Zoopagomycotina</taxon>
        <taxon>Zoopagomycetes</taxon>
        <taxon>Zoopagales</taxon>
        <taxon>Piptocephalidaceae</taxon>
        <taxon>Syncephalis</taxon>
    </lineage>
</organism>
<keyword evidence="4" id="KW-1185">Reference proteome</keyword>
<dbReference type="Pfam" id="PF23647">
    <property type="entry name" value="TRAPPC13_M"/>
    <property type="match status" value="1"/>
</dbReference>
<protein>
    <submittedName>
        <fullName evidence="3">Uncharacterized protein</fullName>
    </submittedName>
</protein>
<name>A0A4P9YSB4_9FUNG</name>
<dbReference type="InterPro" id="IPR055429">
    <property type="entry name" value="TRAPPC13_M"/>
</dbReference>
<feature type="domain" description="Trafficking protein particle complex subunit 13 C-terminal" evidence="1">
    <location>
        <begin position="135"/>
        <end position="227"/>
    </location>
</feature>
<dbReference type="InterPro" id="IPR010378">
    <property type="entry name" value="TRAPPC13"/>
</dbReference>
<dbReference type="PANTHER" id="PTHR13134:SF3">
    <property type="entry name" value="TRAFFICKING PROTEIN PARTICLE COMPLEX SUBUNIT 13"/>
    <property type="match status" value="1"/>
</dbReference>
<dbReference type="Pfam" id="PF23643">
    <property type="entry name" value="TRAPPC13_C"/>
    <property type="match status" value="1"/>
</dbReference>
<feature type="domain" description="Trafficking protein particle complex subunit 13 middle" evidence="2">
    <location>
        <begin position="48"/>
        <end position="119"/>
    </location>
</feature>
<dbReference type="PANTHER" id="PTHR13134">
    <property type="entry name" value="TRAFFICKING PROTEIN PARTICLE COMPLEX SUBUNIT 13"/>
    <property type="match status" value="1"/>
</dbReference>
<dbReference type="AlphaFoldDB" id="A0A4P9YSB4"/>
<dbReference type="GO" id="GO:1990072">
    <property type="term" value="C:TRAPPIII protein complex"/>
    <property type="evidence" value="ECO:0007669"/>
    <property type="project" value="TreeGrafter"/>
</dbReference>
<evidence type="ECO:0000313" key="4">
    <source>
        <dbReference type="Proteomes" id="UP000278143"/>
    </source>
</evidence>
<proteinExistence type="predicted"/>